<dbReference type="NCBIfam" id="TIGR03709">
    <property type="entry name" value="PPK2_rel_1"/>
    <property type="match status" value="1"/>
</dbReference>
<dbReference type="Proteomes" id="UP000586093">
    <property type="component" value="Unassembled WGS sequence"/>
</dbReference>
<dbReference type="InterPro" id="IPR022488">
    <property type="entry name" value="PPK2-related"/>
</dbReference>
<proteinExistence type="inferred from homology"/>
<feature type="domain" description="Polyphosphate kinase-2-related" evidence="5">
    <location>
        <begin position="35"/>
        <end position="267"/>
    </location>
</feature>
<feature type="region of interest" description="Disordered" evidence="4">
    <location>
        <begin position="18"/>
        <end position="38"/>
    </location>
</feature>
<dbReference type="InterPro" id="IPR027417">
    <property type="entry name" value="P-loop_NTPase"/>
</dbReference>
<dbReference type="PANTHER" id="PTHR34383">
    <property type="entry name" value="POLYPHOSPHATE:AMP PHOSPHOTRANSFERASE-RELATED"/>
    <property type="match status" value="1"/>
</dbReference>
<dbReference type="Pfam" id="PF03976">
    <property type="entry name" value="PPK2"/>
    <property type="match status" value="1"/>
</dbReference>
<evidence type="ECO:0000256" key="3">
    <source>
        <dbReference type="ARBA" id="ARBA00022777"/>
    </source>
</evidence>
<comment type="similarity">
    <text evidence="1">Belongs to the polyphosphate kinase 2 (PPK2) family. Class I subfamily.</text>
</comment>
<evidence type="ECO:0000256" key="1">
    <source>
        <dbReference type="ARBA" id="ARBA00009924"/>
    </source>
</evidence>
<evidence type="ECO:0000313" key="6">
    <source>
        <dbReference type="EMBL" id="MBB1161970.1"/>
    </source>
</evidence>
<organism evidence="6 7">
    <name type="scientific">Aquariibacter albus</name>
    <dbReference type="NCBI Taxonomy" id="2759899"/>
    <lineage>
        <taxon>Bacteria</taxon>
        <taxon>Pseudomonadati</taxon>
        <taxon>Pseudomonadota</taxon>
        <taxon>Betaproteobacteria</taxon>
        <taxon>Burkholderiales</taxon>
        <taxon>Sphaerotilaceae</taxon>
        <taxon>Aquariibacter</taxon>
    </lineage>
</organism>
<dbReference type="EMBL" id="JACIVI010000002">
    <property type="protein sequence ID" value="MBB1161970.1"/>
    <property type="molecule type" value="Genomic_DNA"/>
</dbReference>
<reference evidence="6 7" key="1">
    <citation type="submission" date="2020-08" db="EMBL/GenBank/DDBJ databases">
        <title>Aquariorum lacteus gen. nov., sp. nov., a new member of the family Comamonadaceae, isolated from freshwater aquarium.</title>
        <authorList>
            <person name="Chun S.-J."/>
        </authorList>
    </citation>
    <scope>NUCLEOTIDE SEQUENCE [LARGE SCALE GENOMIC DNA]</scope>
    <source>
        <strain evidence="6 7">SJAQ100</strain>
    </source>
</reference>
<keyword evidence="7" id="KW-1185">Reference proteome</keyword>
<dbReference type="SUPFAM" id="SSF52540">
    <property type="entry name" value="P-loop containing nucleoside triphosphate hydrolases"/>
    <property type="match status" value="1"/>
</dbReference>
<dbReference type="AlphaFoldDB" id="A0A839HR88"/>
<keyword evidence="2" id="KW-0808">Transferase</keyword>
<evidence type="ECO:0000313" key="7">
    <source>
        <dbReference type="Proteomes" id="UP000586093"/>
    </source>
</evidence>
<dbReference type="PANTHER" id="PTHR34383:SF3">
    <property type="entry name" value="POLYPHOSPHATE:AMP PHOSPHOTRANSFERASE"/>
    <property type="match status" value="1"/>
</dbReference>
<dbReference type="InterPro" id="IPR022300">
    <property type="entry name" value="PPK2-rel_1"/>
</dbReference>
<evidence type="ECO:0000259" key="5">
    <source>
        <dbReference type="Pfam" id="PF03976"/>
    </source>
</evidence>
<keyword evidence="3 6" id="KW-0418">Kinase</keyword>
<dbReference type="GO" id="GO:0006797">
    <property type="term" value="P:polyphosphate metabolic process"/>
    <property type="evidence" value="ECO:0007669"/>
    <property type="project" value="InterPro"/>
</dbReference>
<dbReference type="Gene3D" id="3.40.50.300">
    <property type="entry name" value="P-loop containing nucleotide triphosphate hydrolases"/>
    <property type="match status" value="1"/>
</dbReference>
<protein>
    <submittedName>
        <fullName evidence="6">Polyphosphate kinase 2 family protein</fullName>
    </submittedName>
</protein>
<comment type="caution">
    <text evidence="6">The sequence shown here is derived from an EMBL/GenBank/DDBJ whole genome shotgun (WGS) entry which is preliminary data.</text>
</comment>
<evidence type="ECO:0000256" key="2">
    <source>
        <dbReference type="ARBA" id="ARBA00022679"/>
    </source>
</evidence>
<evidence type="ECO:0000256" key="4">
    <source>
        <dbReference type="SAM" id="MobiDB-lite"/>
    </source>
</evidence>
<gene>
    <name evidence="6" type="ORF">H4F90_08260</name>
</gene>
<dbReference type="InterPro" id="IPR016898">
    <property type="entry name" value="Polyphosphate_phosphotransfera"/>
</dbReference>
<dbReference type="PIRSF" id="PIRSF028756">
    <property type="entry name" value="PPK2_prd"/>
    <property type="match status" value="1"/>
</dbReference>
<dbReference type="GO" id="GO:0008976">
    <property type="term" value="F:polyphosphate kinase activity"/>
    <property type="evidence" value="ECO:0007669"/>
    <property type="project" value="InterPro"/>
</dbReference>
<name>A0A839HR88_9BURK</name>
<sequence>MAAGRRVKADAAWTVRGPLRLADHDPGARPARSSSREADQARLEALALEIDRLQTLMWAQGQAPGPQAARAPRLLLVLQGMDTSGKDGTARAVFGRCSPLGVRVAAFKAPTEEERARDFLWRVHAQVPRAGELVIFNRSHYEDVLVPVVEGGIDAAERDRRLAQIKAFERLLVESGTTLLKCFLHLSKAEQARRLQARLDDPDKRWKFQASDLATRAKWDAYQAAYETALAATSTAQAPWQLIPADSKSNRNLMVAERVVEALRALKLQAPPTDPALAGLRIDGD</sequence>
<accession>A0A839HR88</accession>